<keyword evidence="3" id="KW-1185">Reference proteome</keyword>
<gene>
    <name evidence="2" type="ORF">H920_10919</name>
</gene>
<name>A0A091D9B9_FUKDA</name>
<accession>A0A091D9B9</accession>
<protein>
    <submittedName>
        <fullName evidence="2">Uncharacterized protein</fullName>
    </submittedName>
</protein>
<dbReference type="AlphaFoldDB" id="A0A091D9B9"/>
<dbReference type="Proteomes" id="UP000028990">
    <property type="component" value="Unassembled WGS sequence"/>
</dbReference>
<evidence type="ECO:0000313" key="3">
    <source>
        <dbReference type="Proteomes" id="UP000028990"/>
    </source>
</evidence>
<sequence>MAPGLWVKKPCAVRFREQGTPEQVFSPTRGHTLGPSAAGSKIRHPDQGSALDARWEQLQEAPLLRRQAAGGLRRLLRLLVDYNGSLCKRTADSRLA</sequence>
<feature type="region of interest" description="Disordered" evidence="1">
    <location>
        <begin position="20"/>
        <end position="48"/>
    </location>
</feature>
<organism evidence="2 3">
    <name type="scientific">Fukomys damarensis</name>
    <name type="common">Damaraland mole rat</name>
    <name type="synonym">Cryptomys damarensis</name>
    <dbReference type="NCBI Taxonomy" id="885580"/>
    <lineage>
        <taxon>Eukaryota</taxon>
        <taxon>Metazoa</taxon>
        <taxon>Chordata</taxon>
        <taxon>Craniata</taxon>
        <taxon>Vertebrata</taxon>
        <taxon>Euteleostomi</taxon>
        <taxon>Mammalia</taxon>
        <taxon>Eutheria</taxon>
        <taxon>Euarchontoglires</taxon>
        <taxon>Glires</taxon>
        <taxon>Rodentia</taxon>
        <taxon>Hystricomorpha</taxon>
        <taxon>Bathyergidae</taxon>
        <taxon>Fukomys</taxon>
    </lineage>
</organism>
<evidence type="ECO:0000256" key="1">
    <source>
        <dbReference type="SAM" id="MobiDB-lite"/>
    </source>
</evidence>
<proteinExistence type="predicted"/>
<evidence type="ECO:0000313" key="2">
    <source>
        <dbReference type="EMBL" id="KFO27657.1"/>
    </source>
</evidence>
<reference evidence="2 3" key="1">
    <citation type="submission" date="2013-11" db="EMBL/GenBank/DDBJ databases">
        <title>The Damaraland mole rat (Fukomys damarensis) genome and evolution of African mole rats.</title>
        <authorList>
            <person name="Gladyshev V.N."/>
            <person name="Fang X."/>
        </authorList>
    </citation>
    <scope>NUCLEOTIDE SEQUENCE [LARGE SCALE GENOMIC DNA]</scope>
    <source>
        <tissue evidence="2">Liver</tissue>
    </source>
</reference>
<dbReference type="EMBL" id="KN122870">
    <property type="protein sequence ID" value="KFO27657.1"/>
    <property type="molecule type" value="Genomic_DNA"/>
</dbReference>